<proteinExistence type="predicted"/>
<keyword evidence="2" id="KW-0540">Nuclease</keyword>
<evidence type="ECO:0000313" key="2">
    <source>
        <dbReference type="EMBL" id="TFJ98745.1"/>
    </source>
</evidence>
<dbReference type="Proteomes" id="UP000297703">
    <property type="component" value="Unassembled WGS sequence"/>
</dbReference>
<keyword evidence="2" id="KW-0378">Hydrolase</keyword>
<feature type="compositionally biased region" description="Polar residues" evidence="1">
    <location>
        <begin position="143"/>
        <end position="154"/>
    </location>
</feature>
<protein>
    <submittedName>
        <fullName evidence="2">Endonuclease domain-containing 1 protein-like</fullName>
    </submittedName>
</protein>
<name>A0A4D9DMF0_9SAUR</name>
<gene>
    <name evidence="2" type="ORF">DR999_PMT19295</name>
</gene>
<organism evidence="2 3">
    <name type="scientific">Platysternon megacephalum</name>
    <name type="common">big-headed turtle</name>
    <dbReference type="NCBI Taxonomy" id="55544"/>
    <lineage>
        <taxon>Eukaryota</taxon>
        <taxon>Metazoa</taxon>
        <taxon>Chordata</taxon>
        <taxon>Craniata</taxon>
        <taxon>Vertebrata</taxon>
        <taxon>Euteleostomi</taxon>
        <taxon>Archelosauria</taxon>
        <taxon>Testudinata</taxon>
        <taxon>Testudines</taxon>
        <taxon>Cryptodira</taxon>
        <taxon>Durocryptodira</taxon>
        <taxon>Testudinoidea</taxon>
        <taxon>Platysternidae</taxon>
        <taxon>Platysternon</taxon>
    </lineage>
</organism>
<reference evidence="2 3" key="1">
    <citation type="submission" date="2019-04" db="EMBL/GenBank/DDBJ databases">
        <title>Draft genome of the big-headed turtle Platysternon megacephalum.</title>
        <authorList>
            <person name="Gong S."/>
        </authorList>
    </citation>
    <scope>NUCLEOTIDE SEQUENCE [LARGE SCALE GENOMIC DNA]</scope>
    <source>
        <strain evidence="2">DO16091913</strain>
        <tissue evidence="2">Muscle</tissue>
    </source>
</reference>
<evidence type="ECO:0000313" key="3">
    <source>
        <dbReference type="Proteomes" id="UP000297703"/>
    </source>
</evidence>
<accession>A0A4D9DMF0</accession>
<reference evidence="2 3" key="2">
    <citation type="submission" date="2019-04" db="EMBL/GenBank/DDBJ databases">
        <title>The genome sequence of big-headed turtle.</title>
        <authorList>
            <person name="Gong S."/>
        </authorList>
    </citation>
    <scope>NUCLEOTIDE SEQUENCE [LARGE SCALE GENOMIC DNA]</scope>
    <source>
        <strain evidence="2">DO16091913</strain>
        <tissue evidence="2">Muscle</tissue>
    </source>
</reference>
<comment type="caution">
    <text evidence="2">The sequence shown here is derived from an EMBL/GenBank/DDBJ whole genome shotgun (WGS) entry which is preliminary data.</text>
</comment>
<sequence>MTRTAWESWSLASSLVDHQLLYINAWRLYISHQCVPLGNKTPNQEAKEDSPPPPTPHERWQSIFCLIPHQPPSDIPQTCFYPCGFTSSLTRATQGNRAKEHRVQRLGFLGKTITVFLFAWQQACSALGRKLLKEPRVKGLPRQKQQLARGSRSGSPCRGIPNRASWPLTQNGPSCCSGY</sequence>
<keyword evidence="2" id="KW-0255">Endonuclease</keyword>
<dbReference type="AlphaFoldDB" id="A0A4D9DMF0"/>
<feature type="region of interest" description="Disordered" evidence="1">
    <location>
        <begin position="138"/>
        <end position="165"/>
    </location>
</feature>
<evidence type="ECO:0000256" key="1">
    <source>
        <dbReference type="SAM" id="MobiDB-lite"/>
    </source>
</evidence>
<dbReference type="EMBL" id="QXTE01000371">
    <property type="protein sequence ID" value="TFJ98745.1"/>
    <property type="molecule type" value="Genomic_DNA"/>
</dbReference>
<dbReference type="GO" id="GO:0004519">
    <property type="term" value="F:endonuclease activity"/>
    <property type="evidence" value="ECO:0007669"/>
    <property type="project" value="UniProtKB-KW"/>
</dbReference>
<keyword evidence="3" id="KW-1185">Reference proteome</keyword>